<comment type="caution">
    <text evidence="1">The sequence shown here is derived from an EMBL/GenBank/DDBJ whole genome shotgun (WGS) entry which is preliminary data.</text>
</comment>
<dbReference type="Gene3D" id="3.40.50.1240">
    <property type="entry name" value="Phosphoglycerate mutase-like"/>
    <property type="match status" value="1"/>
</dbReference>
<protein>
    <submittedName>
        <fullName evidence="1">Histidine phosphatase family protein</fullName>
    </submittedName>
</protein>
<dbReference type="Pfam" id="PF00300">
    <property type="entry name" value="His_Phos_1"/>
    <property type="match status" value="1"/>
</dbReference>
<reference evidence="1 2" key="1">
    <citation type="submission" date="2016-11" db="EMBL/GenBank/DDBJ databases">
        <title>Draft Genome Sequences of Nine Cyanobacterial Strains from Diverse Habitats.</title>
        <authorList>
            <person name="Zhu T."/>
            <person name="Hou S."/>
            <person name="Lu X."/>
            <person name="Hess W.R."/>
        </authorList>
    </citation>
    <scope>NUCLEOTIDE SEQUENCE [LARGE SCALE GENOMIC DNA]</scope>
    <source>
        <strain evidence="1 2">IAM M-71</strain>
    </source>
</reference>
<dbReference type="SUPFAM" id="SSF53254">
    <property type="entry name" value="Phosphoglycerate mutase-like"/>
    <property type="match status" value="1"/>
</dbReference>
<accession>A0A1U7INN4</accession>
<dbReference type="OrthoDB" id="9782128at2"/>
<dbReference type="AlphaFoldDB" id="A0A1U7INN4"/>
<dbReference type="InterPro" id="IPR029033">
    <property type="entry name" value="His_PPase_superfam"/>
</dbReference>
<dbReference type="InterPro" id="IPR051710">
    <property type="entry name" value="Phosphatase_SH3-domain"/>
</dbReference>
<dbReference type="SMART" id="SM00855">
    <property type="entry name" value="PGAM"/>
    <property type="match status" value="1"/>
</dbReference>
<evidence type="ECO:0000313" key="1">
    <source>
        <dbReference type="EMBL" id="OKH38961.1"/>
    </source>
</evidence>
<dbReference type="Proteomes" id="UP000185860">
    <property type="component" value="Unassembled WGS sequence"/>
</dbReference>
<gene>
    <name evidence="1" type="ORF">NIES2119_07410</name>
</gene>
<proteinExistence type="predicted"/>
<dbReference type="CDD" id="cd07067">
    <property type="entry name" value="HP_PGM_like"/>
    <property type="match status" value="1"/>
</dbReference>
<dbReference type="InterPro" id="IPR013078">
    <property type="entry name" value="His_Pase_superF_clade-1"/>
</dbReference>
<dbReference type="RefSeq" id="WP_073592823.1">
    <property type="nucleotide sequence ID" value="NZ_MRCE01000006.1"/>
</dbReference>
<name>A0A1U7INN4_9CYAN</name>
<dbReference type="PANTHER" id="PTHR16469:SF27">
    <property type="entry name" value="UBIQUITIN-ASSOCIATED AND SH3 DOMAIN-CONTAINING BA-RELATED"/>
    <property type="match status" value="1"/>
</dbReference>
<evidence type="ECO:0000313" key="2">
    <source>
        <dbReference type="Proteomes" id="UP000185860"/>
    </source>
</evidence>
<dbReference type="EMBL" id="MRCE01000006">
    <property type="protein sequence ID" value="OKH38961.1"/>
    <property type="molecule type" value="Genomic_DNA"/>
</dbReference>
<organism evidence="1 2">
    <name type="scientific">[Phormidium ambiguum] IAM M-71</name>
    <dbReference type="NCBI Taxonomy" id="454136"/>
    <lineage>
        <taxon>Bacteria</taxon>
        <taxon>Bacillati</taxon>
        <taxon>Cyanobacteriota</taxon>
        <taxon>Cyanophyceae</taxon>
        <taxon>Oscillatoriophycideae</taxon>
        <taxon>Aerosakkonematales</taxon>
        <taxon>Aerosakkonemataceae</taxon>
        <taxon>Floridanema</taxon>
    </lineage>
</organism>
<dbReference type="STRING" id="454136.NIES2119_07410"/>
<dbReference type="PANTHER" id="PTHR16469">
    <property type="entry name" value="UBIQUITIN-ASSOCIATED AND SH3 DOMAIN-CONTAINING BA-RELATED"/>
    <property type="match status" value="1"/>
</dbReference>
<sequence length="212" mass="23877">MSQTVWIARHGNRLDFVNPDWFLTAEKRYDPPLSDDGLIQARQLGERLKGEKIAHIFASPFLRTVQTANQVAEILDLPIKVESGLSEWLNPDWMTEAPEKLSFAELQEKFPRIDPNYTSRVIAEYPETVDKMMARSAQTAKILVSEFTEDILLVGHGASVVGTSQGLVGGTPEINASLCCLVKIVRDDRQWVMELNGDTSHLSQTEKVIRFH</sequence>